<comment type="caution">
    <text evidence="1">The sequence shown here is derived from an EMBL/GenBank/DDBJ whole genome shotgun (WGS) entry which is preliminary data.</text>
</comment>
<dbReference type="Gene3D" id="1.10.10.10">
    <property type="entry name" value="Winged helix-like DNA-binding domain superfamily/Winged helix DNA-binding domain"/>
    <property type="match status" value="1"/>
</dbReference>
<dbReference type="Pfam" id="PF13412">
    <property type="entry name" value="HTH_24"/>
    <property type="match status" value="1"/>
</dbReference>
<dbReference type="RefSeq" id="WP_009141072.1">
    <property type="nucleotide sequence ID" value="NZ_JH126469.1"/>
</dbReference>
<evidence type="ECO:0000313" key="1">
    <source>
        <dbReference type="EMBL" id="EGX71137.1"/>
    </source>
</evidence>
<dbReference type="OrthoDB" id="3189808at2"/>
<dbReference type="eggNOG" id="COG2345">
    <property type="taxonomic scope" value="Bacteria"/>
</dbReference>
<accession>G1WI74</accession>
<dbReference type="PATRIC" id="fig|742742.3.peg.1001"/>
<keyword evidence="2" id="KW-1185">Reference proteome</keyword>
<proteinExistence type="predicted"/>
<dbReference type="HOGENOM" id="CLU_068635_0_0_11"/>
<dbReference type="EMBL" id="ADLS01000012">
    <property type="protein sequence ID" value="EGX71137.1"/>
    <property type="molecule type" value="Genomic_DNA"/>
</dbReference>
<evidence type="ECO:0000313" key="2">
    <source>
        <dbReference type="Proteomes" id="UP000004830"/>
    </source>
</evidence>
<dbReference type="InterPro" id="IPR036388">
    <property type="entry name" value="WH-like_DNA-bd_sf"/>
</dbReference>
<reference evidence="1 2" key="1">
    <citation type="submission" date="2011-06" db="EMBL/GenBank/DDBJ databases">
        <title>The Genome Sequence of Collinsella tanakaei YIT 12063.</title>
        <authorList>
            <consortium name="The Broad Institute Genome Sequencing Platform"/>
            <person name="Earl A."/>
            <person name="Ward D."/>
            <person name="Feldgarden M."/>
            <person name="Gevers D."/>
            <person name="Morotomi M."/>
            <person name="Young S.K."/>
            <person name="Zeng Q."/>
            <person name="Gargeya S."/>
            <person name="Fitzgerald M."/>
            <person name="Haas B."/>
            <person name="Abouelleil A."/>
            <person name="Alvarado L."/>
            <person name="Arachchi H.M."/>
            <person name="Berlin A."/>
            <person name="Brown A."/>
            <person name="Chapman S.B."/>
            <person name="Chen Z."/>
            <person name="Dunbar C."/>
            <person name="Freedman E."/>
            <person name="Gearin G."/>
            <person name="Gellesch M."/>
            <person name="Goldberg J."/>
            <person name="Griggs A."/>
            <person name="Gujja S."/>
            <person name="Heiman D."/>
            <person name="Howarth C."/>
            <person name="Larson L."/>
            <person name="Lui A."/>
            <person name="MacDonald P.J.P."/>
            <person name="Mehta T."/>
            <person name="Montmayeur A."/>
            <person name="Murphy C."/>
            <person name="Neiman D."/>
            <person name="Pearson M."/>
            <person name="Priest M."/>
            <person name="Roberts A."/>
            <person name="Saif S."/>
            <person name="Shea T."/>
            <person name="Shenoy N."/>
            <person name="Sisk P."/>
            <person name="Stolte C."/>
            <person name="Sykes S."/>
            <person name="Wortman J."/>
            <person name="Nusbaum C."/>
            <person name="Birren B."/>
        </authorList>
    </citation>
    <scope>NUCLEOTIDE SEQUENCE [LARGE SCALE GENOMIC DNA]</scope>
    <source>
        <strain evidence="1 2">YIT 12063</strain>
    </source>
</reference>
<dbReference type="InterPro" id="IPR036390">
    <property type="entry name" value="WH_DNA-bd_sf"/>
</dbReference>
<dbReference type="GeneID" id="62758771"/>
<dbReference type="SUPFAM" id="SSF46785">
    <property type="entry name" value="Winged helix' DNA-binding domain"/>
    <property type="match status" value="1"/>
</dbReference>
<dbReference type="STRING" id="742742.HMPREF9452_01037"/>
<gene>
    <name evidence="1" type="ORF">HMPREF9452_01037</name>
</gene>
<sequence>MRLKDLKTANRRKVVDVVLNHGPLSRIEISKAAGLSPSTVTGLVSSLLEDGLFIETGNKALTAGRSRTELSVNRNLGVIATLEVGRRSVLLTFFDLMLEPVHSEAISRDSLEGNALLVAVCNAVDRALENSSMVGDLLGMGLLYQEGIRAEDCTVMYSTGIQDATISLKDALFTQYKIPIREEHSQGYTITQVLDEADQDVSNAAVISIGSEVVVSVKVDDALVSLKGGATADITPMVCGEAYCDKSDEYEGGCIEFLLSLGEEDRIACVSRAVVSLCSLFSLDRMLIFGPDEIVTDKFVQGIEHVLTAVFGPESPWLEWLRGRQLASSDVSKTCAADIRRATLLLE</sequence>
<protein>
    <recommendedName>
        <fullName evidence="3">HTH marR-type domain-containing protein</fullName>
    </recommendedName>
</protein>
<name>G1WI74_9ACTN</name>
<evidence type="ECO:0008006" key="3">
    <source>
        <dbReference type="Google" id="ProtNLM"/>
    </source>
</evidence>
<organism evidence="1 2">
    <name type="scientific">Collinsella tanakaei YIT 12063</name>
    <dbReference type="NCBI Taxonomy" id="742742"/>
    <lineage>
        <taxon>Bacteria</taxon>
        <taxon>Bacillati</taxon>
        <taxon>Actinomycetota</taxon>
        <taxon>Coriobacteriia</taxon>
        <taxon>Coriobacteriales</taxon>
        <taxon>Coriobacteriaceae</taxon>
        <taxon>Collinsella</taxon>
    </lineage>
</organism>
<dbReference type="AlphaFoldDB" id="G1WI74"/>
<dbReference type="Proteomes" id="UP000004830">
    <property type="component" value="Unassembled WGS sequence"/>
</dbReference>